<dbReference type="InterPro" id="IPR001148">
    <property type="entry name" value="CA_dom"/>
</dbReference>
<evidence type="ECO:0000256" key="5">
    <source>
        <dbReference type="SAM" id="SignalP"/>
    </source>
</evidence>
<feature type="signal peptide" evidence="5">
    <location>
        <begin position="1"/>
        <end position="29"/>
    </location>
</feature>
<feature type="domain" description="Alpha-carbonic anhydrase" evidence="6">
    <location>
        <begin position="36"/>
        <end position="267"/>
    </location>
</feature>
<dbReference type="GO" id="GO:0006730">
    <property type="term" value="P:one-carbon metabolic process"/>
    <property type="evidence" value="ECO:0007669"/>
    <property type="project" value="TreeGrafter"/>
</dbReference>
<comment type="subcellular location">
    <subcellularLocation>
        <location evidence="2">Plastid</location>
        <location evidence="2">Chloroplast stroma</location>
    </subcellularLocation>
</comment>
<dbReference type="GO" id="GO:0008270">
    <property type="term" value="F:zinc ion binding"/>
    <property type="evidence" value="ECO:0007669"/>
    <property type="project" value="InterPro"/>
</dbReference>
<name>A0A6J1HMY4_CUCMA</name>
<dbReference type="CDD" id="cd03124">
    <property type="entry name" value="alpha_CA_prokaryotic_like"/>
    <property type="match status" value="1"/>
</dbReference>
<dbReference type="PROSITE" id="PS51144">
    <property type="entry name" value="ALPHA_CA_2"/>
    <property type="match status" value="1"/>
</dbReference>
<dbReference type="Proteomes" id="UP000504608">
    <property type="component" value="Unplaced"/>
</dbReference>
<dbReference type="RefSeq" id="XP_022966427.1">
    <property type="nucleotide sequence ID" value="XM_023110659.1"/>
</dbReference>
<organism evidence="7 8">
    <name type="scientific">Cucurbita maxima</name>
    <name type="common">Pumpkin</name>
    <name type="synonym">Winter squash</name>
    <dbReference type="NCBI Taxonomy" id="3661"/>
    <lineage>
        <taxon>Eukaryota</taxon>
        <taxon>Viridiplantae</taxon>
        <taxon>Streptophyta</taxon>
        <taxon>Embryophyta</taxon>
        <taxon>Tracheophyta</taxon>
        <taxon>Spermatophyta</taxon>
        <taxon>Magnoliopsida</taxon>
        <taxon>eudicotyledons</taxon>
        <taxon>Gunneridae</taxon>
        <taxon>Pentapetalae</taxon>
        <taxon>rosids</taxon>
        <taxon>fabids</taxon>
        <taxon>Cucurbitales</taxon>
        <taxon>Cucurbitaceae</taxon>
        <taxon>Cucurbiteae</taxon>
        <taxon>Cucurbita</taxon>
    </lineage>
</organism>
<feature type="chain" id="PRO_5026878327" evidence="5">
    <location>
        <begin position="30"/>
        <end position="270"/>
    </location>
</feature>
<keyword evidence="7" id="KW-1185">Reference proteome</keyword>
<dbReference type="GO" id="GO:0009570">
    <property type="term" value="C:chloroplast stroma"/>
    <property type="evidence" value="ECO:0007669"/>
    <property type="project" value="UniProtKB-SubCell"/>
</dbReference>
<dbReference type="Pfam" id="PF00194">
    <property type="entry name" value="Carb_anhydrase"/>
    <property type="match status" value="1"/>
</dbReference>
<dbReference type="Gene3D" id="3.10.200.10">
    <property type="entry name" value="Alpha carbonic anhydrase"/>
    <property type="match status" value="1"/>
</dbReference>
<evidence type="ECO:0000256" key="4">
    <source>
        <dbReference type="ARBA" id="ARBA00048348"/>
    </source>
</evidence>
<reference evidence="8" key="1">
    <citation type="submission" date="2025-08" db="UniProtKB">
        <authorList>
            <consortium name="RefSeq"/>
        </authorList>
    </citation>
    <scope>IDENTIFICATION</scope>
    <source>
        <tissue evidence="8">Young leaves</tissue>
    </source>
</reference>
<keyword evidence="5" id="KW-0732">Signal</keyword>
<dbReference type="OrthoDB" id="429145at2759"/>
<dbReference type="KEGG" id="cmax:111466081"/>
<dbReference type="InterPro" id="IPR041891">
    <property type="entry name" value="Alpha_CA_prokaryot-like"/>
</dbReference>
<dbReference type="InterPro" id="IPR023561">
    <property type="entry name" value="Carbonic_anhydrase_a-class"/>
</dbReference>
<evidence type="ECO:0000259" key="6">
    <source>
        <dbReference type="PROSITE" id="PS51144"/>
    </source>
</evidence>
<dbReference type="PANTHER" id="PTHR18952:SF271">
    <property type="entry name" value="ALPHA CARBONIC ANHYDRASE 4-RELATED"/>
    <property type="match status" value="1"/>
</dbReference>
<comment type="catalytic activity">
    <reaction evidence="4">
        <text>hydrogencarbonate + H(+) = CO2 + H2O</text>
        <dbReference type="Rhea" id="RHEA:10748"/>
        <dbReference type="ChEBI" id="CHEBI:15377"/>
        <dbReference type="ChEBI" id="CHEBI:15378"/>
        <dbReference type="ChEBI" id="CHEBI:16526"/>
        <dbReference type="ChEBI" id="CHEBI:17544"/>
        <dbReference type="EC" id="4.2.1.1"/>
    </reaction>
</comment>
<dbReference type="PANTHER" id="PTHR18952">
    <property type="entry name" value="CARBONIC ANHYDRASE"/>
    <property type="match status" value="1"/>
</dbReference>
<dbReference type="SUPFAM" id="SSF51069">
    <property type="entry name" value="Carbonic anhydrase"/>
    <property type="match status" value="1"/>
</dbReference>
<dbReference type="GeneID" id="111466081"/>
<comment type="similarity">
    <text evidence="3">Belongs to the alpha-class carbonic anhydrase family.</text>
</comment>
<gene>
    <name evidence="8" type="primary">LOC111466081</name>
</gene>
<sequence length="270" mass="31070">MAFFFNNRPNYFLFFAAFFLLSSISKASGSEVDDESAFTYYEGTGKGPKSWWKLNPKWESCGKGKYQSPINIVEEEVVVLPELGKLQRDYNPAPALIKNRGHDMTISWKQDAGKITINGTRYRLIQCHWHTLSEHSFNGTRHVLELHMVHQSQDNKTAVIGIVYKYGRPDPFLSRLFHHIKSIGKKEKEIGIVNPGDIKFGNRKYYRYIGSLTVPPCSEGVVWTILKKVRTVSRDQVRVLANAIHDDWKKNARPVQPTGGRRIQFYTPHK</sequence>
<evidence type="ECO:0000313" key="7">
    <source>
        <dbReference type="Proteomes" id="UP000504608"/>
    </source>
</evidence>
<accession>A0A6J1HMY4</accession>
<evidence type="ECO:0000313" key="8">
    <source>
        <dbReference type="RefSeq" id="XP_022966427.1"/>
    </source>
</evidence>
<evidence type="ECO:0000256" key="2">
    <source>
        <dbReference type="ARBA" id="ARBA00004470"/>
    </source>
</evidence>
<protein>
    <submittedName>
        <fullName evidence="8">Alpha carbonic anhydrase 4-like</fullName>
    </submittedName>
</protein>
<proteinExistence type="inferred from homology"/>
<dbReference type="InterPro" id="IPR036398">
    <property type="entry name" value="CA_dom_sf"/>
</dbReference>
<dbReference type="GO" id="GO:0004089">
    <property type="term" value="F:carbonate dehydratase activity"/>
    <property type="evidence" value="ECO:0007669"/>
    <property type="project" value="UniProtKB-EC"/>
</dbReference>
<dbReference type="SMART" id="SM01057">
    <property type="entry name" value="Carb_anhydrase"/>
    <property type="match status" value="1"/>
</dbReference>
<dbReference type="AlphaFoldDB" id="A0A6J1HMY4"/>
<evidence type="ECO:0000256" key="1">
    <source>
        <dbReference type="ARBA" id="ARBA00002904"/>
    </source>
</evidence>
<evidence type="ECO:0000256" key="3">
    <source>
        <dbReference type="ARBA" id="ARBA00006365"/>
    </source>
</evidence>
<comment type="function">
    <text evidence="1">Reversible hydration of carbon dioxide.</text>
</comment>